<dbReference type="PANTHER" id="PTHR44591">
    <property type="entry name" value="STRESS RESPONSE REGULATOR PROTEIN 1"/>
    <property type="match status" value="1"/>
</dbReference>
<dbReference type="InterPro" id="IPR001789">
    <property type="entry name" value="Sig_transdc_resp-reg_receiver"/>
</dbReference>
<dbReference type="InterPro" id="IPR050595">
    <property type="entry name" value="Bact_response_regulator"/>
</dbReference>
<name>A0A3A8KHN1_9BACT</name>
<dbReference type="EMBL" id="RAWE01000072">
    <property type="protein sequence ID" value="RKH01414.1"/>
    <property type="molecule type" value="Genomic_DNA"/>
</dbReference>
<dbReference type="PROSITE" id="PS50110">
    <property type="entry name" value="RESPONSE_REGULATORY"/>
    <property type="match status" value="2"/>
</dbReference>
<protein>
    <submittedName>
        <fullName evidence="4">TIGR02266 family protein</fullName>
    </submittedName>
</protein>
<organism evidence="4 5">
    <name type="scientific">Corallococcus carmarthensis</name>
    <dbReference type="NCBI Taxonomy" id="2316728"/>
    <lineage>
        <taxon>Bacteria</taxon>
        <taxon>Pseudomonadati</taxon>
        <taxon>Myxococcota</taxon>
        <taxon>Myxococcia</taxon>
        <taxon>Myxococcales</taxon>
        <taxon>Cystobacterineae</taxon>
        <taxon>Myxococcaceae</taxon>
        <taxon>Corallococcus</taxon>
    </lineage>
</organism>
<dbReference type="Pfam" id="PF00072">
    <property type="entry name" value="Response_reg"/>
    <property type="match status" value="1"/>
</dbReference>
<evidence type="ECO:0000259" key="3">
    <source>
        <dbReference type="PROSITE" id="PS50110"/>
    </source>
</evidence>
<dbReference type="InterPro" id="IPR011752">
    <property type="entry name" value="PilV_Myxo-type"/>
</dbReference>
<proteinExistence type="predicted"/>
<feature type="domain" description="Response regulatory" evidence="3">
    <location>
        <begin position="144"/>
        <end position="262"/>
    </location>
</feature>
<dbReference type="AlphaFoldDB" id="A0A3A8KHN1"/>
<feature type="domain" description="Response regulatory" evidence="3">
    <location>
        <begin position="13"/>
        <end position="129"/>
    </location>
</feature>
<dbReference type="OrthoDB" id="5378120at2"/>
<dbReference type="CDD" id="cd17546">
    <property type="entry name" value="REC_hyHK_CKI1_RcsC-like"/>
    <property type="match status" value="1"/>
</dbReference>
<feature type="modified residue" description="4-aspartylphosphate" evidence="2">
    <location>
        <position position="62"/>
    </location>
</feature>
<dbReference type="Gene3D" id="3.40.50.2300">
    <property type="match status" value="2"/>
</dbReference>
<evidence type="ECO:0000313" key="5">
    <source>
        <dbReference type="Proteomes" id="UP000268313"/>
    </source>
</evidence>
<dbReference type="InterPro" id="IPR009875">
    <property type="entry name" value="PilZ_domain"/>
</dbReference>
<keyword evidence="5" id="KW-1185">Reference proteome</keyword>
<dbReference type="SUPFAM" id="SSF141371">
    <property type="entry name" value="PilZ domain-like"/>
    <property type="match status" value="1"/>
</dbReference>
<dbReference type="GO" id="GO:0035438">
    <property type="term" value="F:cyclic-di-GMP binding"/>
    <property type="evidence" value="ECO:0007669"/>
    <property type="project" value="InterPro"/>
</dbReference>
<dbReference type="RefSeq" id="WP_120604240.1">
    <property type="nucleotide sequence ID" value="NZ_JABFJX010000028.1"/>
</dbReference>
<evidence type="ECO:0000256" key="1">
    <source>
        <dbReference type="ARBA" id="ARBA00022553"/>
    </source>
</evidence>
<keyword evidence="1 2" id="KW-0597">Phosphoprotein</keyword>
<dbReference type="NCBIfam" id="TIGR02266">
    <property type="entry name" value="gmx_TIGR02266"/>
    <property type="match status" value="1"/>
</dbReference>
<dbReference type="GO" id="GO:0000160">
    <property type="term" value="P:phosphorelay signal transduction system"/>
    <property type="evidence" value="ECO:0007669"/>
    <property type="project" value="InterPro"/>
</dbReference>
<gene>
    <name evidence="4" type="ORF">D7X32_20440</name>
</gene>
<dbReference type="CDD" id="cd00156">
    <property type="entry name" value="REC"/>
    <property type="match status" value="1"/>
</dbReference>
<dbReference type="SUPFAM" id="SSF52172">
    <property type="entry name" value="CheY-like"/>
    <property type="match status" value="2"/>
</dbReference>
<comment type="caution">
    <text evidence="4">The sequence shown here is derived from an EMBL/GenBank/DDBJ whole genome shotgun (WGS) entry which is preliminary data.</text>
</comment>
<dbReference type="SMART" id="SM00448">
    <property type="entry name" value="REC"/>
    <property type="match status" value="1"/>
</dbReference>
<dbReference type="PANTHER" id="PTHR44591:SF3">
    <property type="entry name" value="RESPONSE REGULATORY DOMAIN-CONTAINING PROTEIN"/>
    <property type="match status" value="1"/>
</dbReference>
<dbReference type="InterPro" id="IPR011006">
    <property type="entry name" value="CheY-like_superfamily"/>
</dbReference>
<dbReference type="Pfam" id="PF07238">
    <property type="entry name" value="PilZ"/>
    <property type="match status" value="1"/>
</dbReference>
<accession>A0A3A8KHN1</accession>
<evidence type="ECO:0000313" key="4">
    <source>
        <dbReference type="EMBL" id="RKH01414.1"/>
    </source>
</evidence>
<reference evidence="5" key="1">
    <citation type="submission" date="2018-09" db="EMBL/GenBank/DDBJ databases">
        <authorList>
            <person name="Livingstone P.G."/>
            <person name="Whitworth D.E."/>
        </authorList>
    </citation>
    <scope>NUCLEOTIDE SEQUENCE [LARGE SCALE GENOMIC DNA]</scope>
    <source>
        <strain evidence="5">CA043D</strain>
    </source>
</reference>
<feature type="modified residue" description="4-aspartylphosphate" evidence="2">
    <location>
        <position position="195"/>
    </location>
</feature>
<evidence type="ECO:0000256" key="2">
    <source>
        <dbReference type="PROSITE-ProRule" id="PRU00169"/>
    </source>
</evidence>
<sequence>MTTPGFSPRPRDLVFVVDDSRTARDVMRLHLSRMGCDAVGLEGADACLTELAQRVPALILMDLHLEKLQGDEACRLVKAHPAGRNVPVVMFTAADEPHEVMHCGRAGADDFLPKPVSQEALAAKVAAVRLSRERAWTGPPRGKGVLLVEGGRFLHTFLGGALEHEGLHVFYAKDLDDAATQAVAQGERLDGFVVDVSRLPREALSLATRLREQFPRKPLVLMSRVEEAPDVLARAEELSGAPLLLKRQLGADELLAKVMARLSPGTVPLRAAERVPFFTVVEFNTPGGPTLSGFSHDASPQGLFVRTLTPAREGSRLSLRLVMAGQRTPCEAQAVVAWCNPPGMGSAFRSQTGMGLRLEGMDAQLQQRFVRFVPQTLGFPTAGTARASGF</sequence>
<dbReference type="Gene3D" id="2.40.10.220">
    <property type="entry name" value="predicted glycosyltransferase like domains"/>
    <property type="match status" value="1"/>
</dbReference>
<dbReference type="Proteomes" id="UP000268313">
    <property type="component" value="Unassembled WGS sequence"/>
</dbReference>